<name>A0ACC0V545_9HYPO</name>
<organism evidence="1 2">
    <name type="scientific">Trichothecium roseum</name>
    <dbReference type="NCBI Taxonomy" id="47278"/>
    <lineage>
        <taxon>Eukaryota</taxon>
        <taxon>Fungi</taxon>
        <taxon>Dikarya</taxon>
        <taxon>Ascomycota</taxon>
        <taxon>Pezizomycotina</taxon>
        <taxon>Sordariomycetes</taxon>
        <taxon>Hypocreomycetidae</taxon>
        <taxon>Hypocreales</taxon>
        <taxon>Hypocreales incertae sedis</taxon>
        <taxon>Trichothecium</taxon>
    </lineage>
</organism>
<accession>A0ACC0V545</accession>
<evidence type="ECO:0000313" key="2">
    <source>
        <dbReference type="Proteomes" id="UP001163324"/>
    </source>
</evidence>
<dbReference type="EMBL" id="CM047942">
    <property type="protein sequence ID" value="KAI9901413.1"/>
    <property type="molecule type" value="Genomic_DNA"/>
</dbReference>
<keyword evidence="2" id="KW-1185">Reference proteome</keyword>
<sequence length="1142" mass="128208">MESSSKRRKIDHGDSGLRKTSLIDFESRNTTRLSTASTFVLQTDELLKEAKVDYTQASKGLFDQLQKLKGAIESIESHAALPIAEATSKLHKTYKVTVPYPSPRPEKDAPYKVAFEKPEKTNVVGSYVSQTMARTQDNFGVDMVVQMPGSLFQDKDYTSMRYFYRRAYYVAYIAAHMRGELIETMDLKYELLNENPLLPVLAIHPKPAAGETRNGTNSKAGKKNKSKSPEFFIRIIPCCPEDLFPSAKLISSANCNRSKAENGDAKKVTQASTPFYNSTLKAEGSFITYLRVLSAAKASCAGFAEACILGRIWLQQRGFAGAMSKGGFGHFEWATMMALLLRSEGRNGRAGLSTSLSGPELFKAVIQFLSDTDLSKKPFVFGGASKEDTDGVKEQGPVMYDPKTKLNLLYKMTSWSASLLQLHARSTTDLLADESTEKFEPIFIVKADVLSQVFDDVLTVKIADLEKYSSVPDRRGVIWNFSSDLYRILKRAYGPRAQLIHIQPPSVGSWTTTSSFPGPQDQVLVGIVYEFAQMSRQMEHGPPAEEQKDAAKFRQLWGEKAELRRFKNGSILECVEWESKLPEDICQEITKWVLWRHFKVPQDSITFHPQRNHASVIRFTPIDKEAFDKARRAFQTFEHDVRSLEGLPLQVRQLSPTSPFTRYAAVEPPMIGLHQQGSAQQPIDVNMYFEASSRWPENIVAIQEAKIEFLLDLDRRLTAAHDSITTVLGRENREVGMENLAYLDVTYDTGATFRVRIHCDLEETLLERQVGNKTLEPRVREEAEEVLSRFTWLFTTKPLHNQTIATFCTRLHALSPAIRLVKQWFARHKLARHFSDELVELFVLHAFLKPYPWRVPQSAPTGFYRTLHFLSRWNWRDDPLVVDPADELSPDDRSAVRRELEGWRRRDPGMNHAAMLVATARDTSGLAYTRQGPSKLFAGRMTRLARSAVRMLRERDHLVDPAALFETSLRDYDVLIHTSPKALRSLLRDAGGGGTTRRSQASSVTRFKNLELAASSQPAPPLRAPPLQILLDELQRAYQDTLIFASGAADGSGDGDGDGDDGVIGAIWNPKLQRQKFRAGLPYNMRRAGGGGGDGNDGADAVEVNKEAVLLEIARIGGDLFRKIEEVDDDDDDDEGEGNEEQ</sequence>
<gene>
    <name evidence="1" type="ORF">N3K66_003230</name>
</gene>
<proteinExistence type="predicted"/>
<comment type="caution">
    <text evidence="1">The sequence shown here is derived from an EMBL/GenBank/DDBJ whole genome shotgun (WGS) entry which is preliminary data.</text>
</comment>
<reference evidence="1" key="1">
    <citation type="submission" date="2022-10" db="EMBL/GenBank/DDBJ databases">
        <title>Complete Genome of Trichothecium roseum strain YXFP-22015, a Plant Pathogen Isolated from Citrus.</title>
        <authorList>
            <person name="Wang Y."/>
            <person name="Zhu L."/>
        </authorList>
    </citation>
    <scope>NUCLEOTIDE SEQUENCE</scope>
    <source>
        <strain evidence="1">YXFP-22015</strain>
    </source>
</reference>
<dbReference type="Proteomes" id="UP001163324">
    <property type="component" value="Chromosome 3"/>
</dbReference>
<evidence type="ECO:0000313" key="1">
    <source>
        <dbReference type="EMBL" id="KAI9901413.1"/>
    </source>
</evidence>
<protein>
    <submittedName>
        <fullName evidence="1">Uncharacterized protein</fullName>
    </submittedName>
</protein>